<dbReference type="AlphaFoldDB" id="A0A0F9P8H6"/>
<dbReference type="Pfam" id="PF11848">
    <property type="entry name" value="DUF3368"/>
    <property type="match status" value="1"/>
</dbReference>
<protein>
    <submittedName>
        <fullName evidence="1">Uncharacterized protein</fullName>
    </submittedName>
</protein>
<comment type="caution">
    <text evidence="1">The sequence shown here is derived from an EMBL/GenBank/DDBJ whole genome shotgun (WGS) entry which is preliminary data.</text>
</comment>
<dbReference type="EMBL" id="LAZR01002723">
    <property type="protein sequence ID" value="KKN26384.1"/>
    <property type="molecule type" value="Genomic_DNA"/>
</dbReference>
<organism evidence="1">
    <name type="scientific">marine sediment metagenome</name>
    <dbReference type="NCBI Taxonomy" id="412755"/>
    <lineage>
        <taxon>unclassified sequences</taxon>
        <taxon>metagenomes</taxon>
        <taxon>ecological metagenomes</taxon>
    </lineage>
</organism>
<name>A0A0F9P8H6_9ZZZZ</name>
<proteinExistence type="predicted"/>
<gene>
    <name evidence="1" type="ORF">LCGC14_0875250</name>
</gene>
<accession>A0A0F9P8H6</accession>
<dbReference type="InterPro" id="IPR021799">
    <property type="entry name" value="PIN-like_prokaryotic"/>
</dbReference>
<evidence type="ECO:0000313" key="1">
    <source>
        <dbReference type="EMBL" id="KKN26384.1"/>
    </source>
</evidence>
<reference evidence="1" key="1">
    <citation type="journal article" date="2015" name="Nature">
        <title>Complex archaea that bridge the gap between prokaryotes and eukaryotes.</title>
        <authorList>
            <person name="Spang A."/>
            <person name="Saw J.H."/>
            <person name="Jorgensen S.L."/>
            <person name="Zaremba-Niedzwiedzka K."/>
            <person name="Martijn J."/>
            <person name="Lind A.E."/>
            <person name="van Eijk R."/>
            <person name="Schleper C."/>
            <person name="Guy L."/>
            <person name="Ettema T.J."/>
        </authorList>
    </citation>
    <scope>NUCLEOTIDE SEQUENCE</scope>
</reference>
<sequence>MIGIINASPLIYLGKISALQLLPKLFTECYTTLIVKREVLRSENSMNTPEFSVLEESFSNWLSLKESTN</sequence>